<accession>A0AAW1UD08</accession>
<name>A0AAW1UD08_9CUCU</name>
<evidence type="ECO:0000313" key="2">
    <source>
        <dbReference type="Proteomes" id="UP001431783"/>
    </source>
</evidence>
<reference evidence="1 2" key="1">
    <citation type="submission" date="2023-03" db="EMBL/GenBank/DDBJ databases">
        <title>Genome insight into feeding habits of ladybird beetles.</title>
        <authorList>
            <person name="Li H.-S."/>
            <person name="Huang Y.-H."/>
            <person name="Pang H."/>
        </authorList>
    </citation>
    <scope>NUCLEOTIDE SEQUENCE [LARGE SCALE GENOMIC DNA]</scope>
    <source>
        <strain evidence="1">SYSU_2023b</strain>
        <tissue evidence="1">Whole body</tissue>
    </source>
</reference>
<evidence type="ECO:0000313" key="1">
    <source>
        <dbReference type="EMBL" id="KAK9878850.1"/>
    </source>
</evidence>
<dbReference type="EMBL" id="JARQZJ010000061">
    <property type="protein sequence ID" value="KAK9878850.1"/>
    <property type="molecule type" value="Genomic_DNA"/>
</dbReference>
<sequence>MKKISVLKEKCDADSSLQGVVSEMQEMLWSDFFSKYFDAEKSKSNLNRSFDNYATIQRQIIDDVPTQNINLDNKTFQRHILKGVRQIIEQDLKSDLKYYCIKAVSSFIKRDEELSFWINLMKNEMKNISRKVHMKYIEMYISKIIPLPSKEKLFHLFENELQSKLKYYLELRESVPNEQESLNVLIQDEWNRIRREGVSEKFICLYCFILVGQKR</sequence>
<dbReference type="Proteomes" id="UP001431783">
    <property type="component" value="Unassembled WGS sequence"/>
</dbReference>
<keyword evidence="2" id="KW-1185">Reference proteome</keyword>
<protein>
    <submittedName>
        <fullName evidence="1">Uncharacterized protein</fullName>
    </submittedName>
</protein>
<gene>
    <name evidence="1" type="ORF">WA026_003685</name>
</gene>
<comment type="caution">
    <text evidence="1">The sequence shown here is derived from an EMBL/GenBank/DDBJ whole genome shotgun (WGS) entry which is preliminary data.</text>
</comment>
<dbReference type="AlphaFoldDB" id="A0AAW1UD08"/>
<proteinExistence type="predicted"/>
<organism evidence="1 2">
    <name type="scientific">Henosepilachna vigintioctopunctata</name>
    <dbReference type="NCBI Taxonomy" id="420089"/>
    <lineage>
        <taxon>Eukaryota</taxon>
        <taxon>Metazoa</taxon>
        <taxon>Ecdysozoa</taxon>
        <taxon>Arthropoda</taxon>
        <taxon>Hexapoda</taxon>
        <taxon>Insecta</taxon>
        <taxon>Pterygota</taxon>
        <taxon>Neoptera</taxon>
        <taxon>Endopterygota</taxon>
        <taxon>Coleoptera</taxon>
        <taxon>Polyphaga</taxon>
        <taxon>Cucujiformia</taxon>
        <taxon>Coccinelloidea</taxon>
        <taxon>Coccinellidae</taxon>
        <taxon>Epilachninae</taxon>
        <taxon>Epilachnini</taxon>
        <taxon>Henosepilachna</taxon>
    </lineage>
</organism>